<protein>
    <recommendedName>
        <fullName evidence="3">Tetratricopeptide repeat protein</fullName>
    </recommendedName>
</protein>
<evidence type="ECO:0000313" key="1">
    <source>
        <dbReference type="EMBL" id="MCY0149398.1"/>
    </source>
</evidence>
<comment type="caution">
    <text evidence="1">The sequence shown here is derived from an EMBL/GenBank/DDBJ whole genome shotgun (WGS) entry which is preliminary data.</text>
</comment>
<organism evidence="1 2">
    <name type="scientific">Hoeflea algicola</name>
    <dbReference type="NCBI Taxonomy" id="2983763"/>
    <lineage>
        <taxon>Bacteria</taxon>
        <taxon>Pseudomonadati</taxon>
        <taxon>Pseudomonadota</taxon>
        <taxon>Alphaproteobacteria</taxon>
        <taxon>Hyphomicrobiales</taxon>
        <taxon>Rhizobiaceae</taxon>
        <taxon>Hoeflea</taxon>
    </lineage>
</organism>
<evidence type="ECO:0008006" key="3">
    <source>
        <dbReference type="Google" id="ProtNLM"/>
    </source>
</evidence>
<accession>A0ABT3ZC71</accession>
<reference evidence="1" key="1">
    <citation type="submission" date="2022-10" db="EMBL/GenBank/DDBJ databases">
        <title>Hoeflea sp. G2-23, isolated from marine algae.</title>
        <authorList>
            <person name="Kristyanto S."/>
            <person name="Kim J.M."/>
            <person name="Jeon C.O."/>
        </authorList>
    </citation>
    <scope>NUCLEOTIDE SEQUENCE</scope>
    <source>
        <strain evidence="1">G2-23</strain>
    </source>
</reference>
<dbReference type="RefSeq" id="WP_267654883.1">
    <property type="nucleotide sequence ID" value="NZ_JAOVZR010000001.1"/>
</dbReference>
<proteinExistence type="predicted"/>
<evidence type="ECO:0000313" key="2">
    <source>
        <dbReference type="Proteomes" id="UP001073227"/>
    </source>
</evidence>
<dbReference type="EMBL" id="JAOVZR010000001">
    <property type="protein sequence ID" value="MCY0149398.1"/>
    <property type="molecule type" value="Genomic_DNA"/>
</dbReference>
<gene>
    <name evidence="1" type="ORF">OEG84_17190</name>
</gene>
<dbReference type="Proteomes" id="UP001073227">
    <property type="component" value="Unassembled WGS sequence"/>
</dbReference>
<keyword evidence="2" id="KW-1185">Reference proteome</keyword>
<sequence>MRRYKRFSIPAGIVALTLFGIWSVPGEALWLRNSLRDGVDRRAQAVSLYASGDREAELLLGLVEANNDAGDQTGAEALLAELAELHPRKSAYTKRLAEQRLTMLDVDGYVDALLRLPVSELTAAETSAVLARLRIANRSDTEANFLSRLARHAPSDEVVLARLGLLHAAAGRIGAAIDCLGSLAGSVAETEQIRLTRQALRSLAASGKQQDCTDSNDTPDKGSF</sequence>
<name>A0ABT3ZC71_9HYPH</name>